<dbReference type="SMART" id="SM00895">
    <property type="entry name" value="FCD"/>
    <property type="match status" value="1"/>
</dbReference>
<proteinExistence type="predicted"/>
<dbReference type="GO" id="GO:0003700">
    <property type="term" value="F:DNA-binding transcription factor activity"/>
    <property type="evidence" value="ECO:0007669"/>
    <property type="project" value="InterPro"/>
</dbReference>
<evidence type="ECO:0000256" key="3">
    <source>
        <dbReference type="ARBA" id="ARBA00023163"/>
    </source>
</evidence>
<evidence type="ECO:0000256" key="1">
    <source>
        <dbReference type="ARBA" id="ARBA00023015"/>
    </source>
</evidence>
<reference evidence="6 7" key="1">
    <citation type="submission" date="2019-05" db="EMBL/GenBank/DDBJ databases">
        <authorList>
            <person name="Narsing Rao M.P."/>
            <person name="Li W.J."/>
        </authorList>
    </citation>
    <scope>NUCLEOTIDE SEQUENCE [LARGE SCALE GENOMIC DNA]</scope>
    <source>
        <strain evidence="6 7">SYSU_K30003</strain>
    </source>
</reference>
<organism evidence="6 7">
    <name type="scientific">Paenibacillus antri</name>
    <dbReference type="NCBI Taxonomy" id="2582848"/>
    <lineage>
        <taxon>Bacteria</taxon>
        <taxon>Bacillati</taxon>
        <taxon>Bacillota</taxon>
        <taxon>Bacilli</taxon>
        <taxon>Bacillales</taxon>
        <taxon>Paenibacillaceae</taxon>
        <taxon>Paenibacillus</taxon>
    </lineage>
</organism>
<dbReference type="SUPFAM" id="SSF46785">
    <property type="entry name" value="Winged helix' DNA-binding domain"/>
    <property type="match status" value="1"/>
</dbReference>
<dbReference type="Pfam" id="PF00392">
    <property type="entry name" value="GntR"/>
    <property type="match status" value="1"/>
</dbReference>
<keyword evidence="3" id="KW-0804">Transcription</keyword>
<feature type="region of interest" description="Disordered" evidence="4">
    <location>
        <begin position="1"/>
        <end position="28"/>
    </location>
</feature>
<evidence type="ECO:0000313" key="6">
    <source>
        <dbReference type="EMBL" id="TLS49202.1"/>
    </source>
</evidence>
<dbReference type="Gene3D" id="1.10.10.10">
    <property type="entry name" value="Winged helix-like DNA-binding domain superfamily/Winged helix DNA-binding domain"/>
    <property type="match status" value="1"/>
</dbReference>
<keyword evidence="7" id="KW-1185">Reference proteome</keyword>
<evidence type="ECO:0000256" key="4">
    <source>
        <dbReference type="SAM" id="MobiDB-lite"/>
    </source>
</evidence>
<dbReference type="CDD" id="cd07377">
    <property type="entry name" value="WHTH_GntR"/>
    <property type="match status" value="1"/>
</dbReference>
<dbReference type="PROSITE" id="PS50949">
    <property type="entry name" value="HTH_GNTR"/>
    <property type="match status" value="1"/>
</dbReference>
<accession>A0A5R9FYT1</accession>
<dbReference type="SMART" id="SM00345">
    <property type="entry name" value="HTH_GNTR"/>
    <property type="match status" value="1"/>
</dbReference>
<evidence type="ECO:0000259" key="5">
    <source>
        <dbReference type="PROSITE" id="PS50949"/>
    </source>
</evidence>
<dbReference type="InterPro" id="IPR011711">
    <property type="entry name" value="GntR_C"/>
</dbReference>
<dbReference type="InterPro" id="IPR008920">
    <property type="entry name" value="TF_FadR/GntR_C"/>
</dbReference>
<dbReference type="Gene3D" id="1.20.120.530">
    <property type="entry name" value="GntR ligand-binding domain-like"/>
    <property type="match status" value="1"/>
</dbReference>
<dbReference type="InterPro" id="IPR000524">
    <property type="entry name" value="Tscrpt_reg_HTH_GntR"/>
</dbReference>
<protein>
    <submittedName>
        <fullName evidence="6">FadR family transcriptional regulator</fullName>
    </submittedName>
</protein>
<dbReference type="EMBL" id="VCIW01000023">
    <property type="protein sequence ID" value="TLS49202.1"/>
    <property type="molecule type" value="Genomic_DNA"/>
</dbReference>
<dbReference type="GO" id="GO:0003677">
    <property type="term" value="F:DNA binding"/>
    <property type="evidence" value="ECO:0007669"/>
    <property type="project" value="UniProtKB-KW"/>
</dbReference>
<dbReference type="InterPro" id="IPR036388">
    <property type="entry name" value="WH-like_DNA-bd_sf"/>
</dbReference>
<sequence length="252" mass="27674">MSPPPRGPNETQDSASLSAPSRPLKSSDWVRADLERQLEDGTFSPGAKLPSVDELCRRYGVGRSTVREAMSALKAMGRVSIRQGGGTYALASEAPRHPAAREPDAWHDRAATLRRILEVRRVLETGCAALAASNRTASDVAALESLLADMARGLDDDGALGEQADVRFHLGIAEATHNPMLVDMMRSITERLHDSMKDTRALWLYAEKSSAERLVREHRSIFEAVKRGDAAEARRRMEAHIAKVEQVLNEPT</sequence>
<dbReference type="InterPro" id="IPR036390">
    <property type="entry name" value="WH_DNA-bd_sf"/>
</dbReference>
<dbReference type="SUPFAM" id="SSF48008">
    <property type="entry name" value="GntR ligand-binding domain-like"/>
    <property type="match status" value="1"/>
</dbReference>
<evidence type="ECO:0000256" key="2">
    <source>
        <dbReference type="ARBA" id="ARBA00023125"/>
    </source>
</evidence>
<keyword evidence="2" id="KW-0238">DNA-binding</keyword>
<name>A0A5R9FYT1_9BACL</name>
<gene>
    <name evidence="6" type="ORF">FE782_26605</name>
</gene>
<feature type="domain" description="HTH gntR-type" evidence="5">
    <location>
        <begin position="24"/>
        <end position="92"/>
    </location>
</feature>
<feature type="compositionally biased region" description="Polar residues" evidence="4">
    <location>
        <begin position="9"/>
        <end position="19"/>
    </location>
</feature>
<dbReference type="PANTHER" id="PTHR43537:SF5">
    <property type="entry name" value="UXU OPERON TRANSCRIPTIONAL REGULATOR"/>
    <property type="match status" value="1"/>
</dbReference>
<dbReference type="OrthoDB" id="214086at2"/>
<dbReference type="PANTHER" id="PTHR43537">
    <property type="entry name" value="TRANSCRIPTIONAL REGULATOR, GNTR FAMILY"/>
    <property type="match status" value="1"/>
</dbReference>
<dbReference type="Pfam" id="PF07729">
    <property type="entry name" value="FCD"/>
    <property type="match status" value="1"/>
</dbReference>
<dbReference type="AlphaFoldDB" id="A0A5R9FYT1"/>
<comment type="caution">
    <text evidence="6">The sequence shown here is derived from an EMBL/GenBank/DDBJ whole genome shotgun (WGS) entry which is preliminary data.</text>
</comment>
<dbReference type="PRINTS" id="PR00035">
    <property type="entry name" value="HTHGNTR"/>
</dbReference>
<dbReference type="RefSeq" id="WP_138197400.1">
    <property type="nucleotide sequence ID" value="NZ_VCIW01000023.1"/>
</dbReference>
<dbReference type="Proteomes" id="UP000309676">
    <property type="component" value="Unassembled WGS sequence"/>
</dbReference>
<keyword evidence="1" id="KW-0805">Transcription regulation</keyword>
<evidence type="ECO:0000313" key="7">
    <source>
        <dbReference type="Proteomes" id="UP000309676"/>
    </source>
</evidence>